<dbReference type="EMBL" id="CZAW01000077">
    <property type="protein sequence ID" value="CUQ12085.1"/>
    <property type="molecule type" value="Genomic_DNA"/>
</dbReference>
<dbReference type="AlphaFoldDB" id="A0A174TX13"/>
<proteinExistence type="predicted"/>
<sequence>MPIEFVQNAGDDFFLNQRGAKVFYDESRQPLLPIAKGKNVYKVLSIGFGNTGTPMVTIESGRETVCYKLPYEYSEWAMTVVECANMGEKLVPGEVVFSLENGKYYADIL</sequence>
<evidence type="ECO:0000313" key="2">
    <source>
        <dbReference type="Proteomes" id="UP000095712"/>
    </source>
</evidence>
<accession>A0A174TX13</accession>
<name>A0A174TX13_9FIRM</name>
<reference evidence="1 2" key="1">
    <citation type="submission" date="2015-09" db="EMBL/GenBank/DDBJ databases">
        <authorList>
            <consortium name="Pathogen Informatics"/>
        </authorList>
    </citation>
    <scope>NUCLEOTIDE SEQUENCE [LARGE SCALE GENOMIC DNA]</scope>
    <source>
        <strain evidence="1 2">2789STDY5834911</strain>
    </source>
</reference>
<protein>
    <submittedName>
        <fullName evidence="1">Uncharacterized protein</fullName>
    </submittedName>
</protein>
<gene>
    <name evidence="1" type="ORF">ERS852523_04038</name>
</gene>
<dbReference type="Proteomes" id="UP000095712">
    <property type="component" value="Unassembled WGS sequence"/>
</dbReference>
<evidence type="ECO:0000313" key="1">
    <source>
        <dbReference type="EMBL" id="CUQ12085.1"/>
    </source>
</evidence>
<organism evidence="1 2">
    <name type="scientific">Blautia wexlerae</name>
    <dbReference type="NCBI Taxonomy" id="418240"/>
    <lineage>
        <taxon>Bacteria</taxon>
        <taxon>Bacillati</taxon>
        <taxon>Bacillota</taxon>
        <taxon>Clostridia</taxon>
        <taxon>Lachnospirales</taxon>
        <taxon>Lachnospiraceae</taxon>
        <taxon>Blautia</taxon>
    </lineage>
</organism>